<accession>A0A167PVI3</accession>
<dbReference type="InParanoid" id="A0A167PVI3"/>
<evidence type="ECO:0000313" key="2">
    <source>
        <dbReference type="Proteomes" id="UP000077315"/>
    </source>
</evidence>
<proteinExistence type="predicted"/>
<dbReference type="RefSeq" id="XP_018296649.1">
    <property type="nucleotide sequence ID" value="XM_018434859.1"/>
</dbReference>
<reference evidence="2" key="1">
    <citation type="submission" date="2015-06" db="EMBL/GenBank/DDBJ databases">
        <title>Expansion of signal transduction pathways in fungi by whole-genome duplication.</title>
        <authorList>
            <consortium name="DOE Joint Genome Institute"/>
            <person name="Corrochano L.M."/>
            <person name="Kuo A."/>
            <person name="Marcet-Houben M."/>
            <person name="Polaino S."/>
            <person name="Salamov A."/>
            <person name="Villalobos J.M."/>
            <person name="Alvarez M.I."/>
            <person name="Avalos J."/>
            <person name="Benito E.P."/>
            <person name="Benoit I."/>
            <person name="Burger G."/>
            <person name="Camino L.P."/>
            <person name="Canovas D."/>
            <person name="Cerda-Olmedo E."/>
            <person name="Cheng J.-F."/>
            <person name="Dominguez A."/>
            <person name="Elias M."/>
            <person name="Eslava A.P."/>
            <person name="Glaser F."/>
            <person name="Grimwood J."/>
            <person name="Gutierrez G."/>
            <person name="Heitman J."/>
            <person name="Henrissat B."/>
            <person name="Iturriaga E.A."/>
            <person name="Lang B.F."/>
            <person name="Lavin J.L."/>
            <person name="Lee S."/>
            <person name="Li W."/>
            <person name="Lindquist E."/>
            <person name="Lopez-Garcia S."/>
            <person name="Luque E.M."/>
            <person name="Marcos A.T."/>
            <person name="Martin J."/>
            <person name="McCluskey K."/>
            <person name="Medina H.R."/>
            <person name="Miralles-Duran A."/>
            <person name="Miyazaki A."/>
            <person name="Munoz-Torres E."/>
            <person name="Oguiza J.A."/>
            <person name="Ohm R."/>
            <person name="Olmedo M."/>
            <person name="Orejas M."/>
            <person name="Ortiz-Castellanos L."/>
            <person name="Pisabarro A.G."/>
            <person name="Rodriguez-Romero J."/>
            <person name="Ruiz-Herrera J."/>
            <person name="Ruiz-Vazquez R."/>
            <person name="Sanz C."/>
            <person name="Schackwitz W."/>
            <person name="Schmutz J."/>
            <person name="Shahriari M."/>
            <person name="Shelest E."/>
            <person name="Silva-Franco F."/>
            <person name="Soanes D."/>
            <person name="Syed K."/>
            <person name="Tagua V.G."/>
            <person name="Talbot N.J."/>
            <person name="Thon M."/>
            <person name="De vries R.P."/>
            <person name="Wiebenga A."/>
            <person name="Yadav J.S."/>
            <person name="Braun E.L."/>
            <person name="Baker S."/>
            <person name="Garre V."/>
            <person name="Horwitz B."/>
            <person name="Torres-Martinez S."/>
            <person name="Idnurm A."/>
            <person name="Herrera-Estrella A."/>
            <person name="Gabaldon T."/>
            <person name="Grigoriev I.V."/>
        </authorList>
    </citation>
    <scope>NUCLEOTIDE SEQUENCE [LARGE SCALE GENOMIC DNA]</scope>
    <source>
        <strain evidence="2">NRRL 1555(-)</strain>
    </source>
</reference>
<dbReference type="GeneID" id="28995765"/>
<gene>
    <name evidence="1" type="ORF">PHYBLDRAFT_163710</name>
</gene>
<dbReference type="Proteomes" id="UP000077315">
    <property type="component" value="Unassembled WGS sequence"/>
</dbReference>
<keyword evidence="2" id="KW-1185">Reference proteome</keyword>
<evidence type="ECO:0000313" key="1">
    <source>
        <dbReference type="EMBL" id="OAD78609.1"/>
    </source>
</evidence>
<sequence>MGLDGISGGLFIRNRVREFIVSIASNSSSKTCPKVLTNFYYAVKILEHLKCLQESFNAAINQPDYPNFEVGIPLPFALKSFGKSSYPKQYLENILLFHIKKGKESLFFLSKNMANTE</sequence>
<name>A0A167PVI3_PHYB8</name>
<dbReference type="EMBL" id="KV440973">
    <property type="protein sequence ID" value="OAD78609.1"/>
    <property type="molecule type" value="Genomic_DNA"/>
</dbReference>
<protein>
    <submittedName>
        <fullName evidence="1">Uncharacterized protein</fullName>
    </submittedName>
</protein>
<organism evidence="1 2">
    <name type="scientific">Phycomyces blakesleeanus (strain ATCC 8743b / DSM 1359 / FGSC 10004 / NBRC 33097 / NRRL 1555)</name>
    <dbReference type="NCBI Taxonomy" id="763407"/>
    <lineage>
        <taxon>Eukaryota</taxon>
        <taxon>Fungi</taxon>
        <taxon>Fungi incertae sedis</taxon>
        <taxon>Mucoromycota</taxon>
        <taxon>Mucoromycotina</taxon>
        <taxon>Mucoromycetes</taxon>
        <taxon>Mucorales</taxon>
        <taxon>Phycomycetaceae</taxon>
        <taxon>Phycomyces</taxon>
    </lineage>
</organism>
<dbReference type="AlphaFoldDB" id="A0A167PVI3"/>
<dbReference type="VEuPathDB" id="FungiDB:PHYBLDRAFT_163710"/>